<dbReference type="AlphaFoldDB" id="A0A1M6KC96"/>
<dbReference type="Gene3D" id="3.40.720.10">
    <property type="entry name" value="Alkaline Phosphatase, subunit A"/>
    <property type="match status" value="2"/>
</dbReference>
<evidence type="ECO:0000256" key="3">
    <source>
        <dbReference type="SAM" id="SignalP"/>
    </source>
</evidence>
<gene>
    <name evidence="4" type="ORF">SAMN05444159_0929</name>
</gene>
<dbReference type="InterPro" id="IPR007312">
    <property type="entry name" value="Phosphoesterase"/>
</dbReference>
<reference evidence="4 5" key="1">
    <citation type="submission" date="2016-11" db="EMBL/GenBank/DDBJ databases">
        <authorList>
            <person name="Jaros S."/>
            <person name="Januszkiewicz K."/>
            <person name="Wedrychowicz H."/>
        </authorList>
    </citation>
    <scope>NUCLEOTIDE SEQUENCE [LARGE SCALE GENOMIC DNA]</scope>
    <source>
        <strain evidence="4 5">GAS499</strain>
    </source>
</reference>
<dbReference type="Proteomes" id="UP000189935">
    <property type="component" value="Chromosome I"/>
</dbReference>
<protein>
    <submittedName>
        <fullName evidence="4">Acid phosphatase/phospholipase C</fullName>
    </submittedName>
</protein>
<dbReference type="CDD" id="cd16013">
    <property type="entry name" value="AcpA"/>
    <property type="match status" value="1"/>
</dbReference>
<sequence>MRLPTALGLVSALALAVAGASAVADDDHRRDSDDFHHVHTATPIKHVVVIFQENVSFDHYFGTYPNALNLSGETPFTAKKHTPKVNNLANPLDVNNGFVPLTGIDLLNHNPNSNPNVPLPPDNAKTNGAGAANPFRLSPSQVLTADQGHNESPEESAYDNGKMDGFPAYVGTQGPPPAGIGSKGLVMGYFDGNTVTALWNYAQHFALNDNNYTTQFGPSTPGALNLISGQTNGIAATLNVLGTSNKLLHSTHEAFGDPGQLASNITEIGDGDPLLDVCSNGTIDQVTMAGKNIGDLLNEKGITWGSFMGGFDLGIVNANGTKGCARETDPTALGTPAFTSVDYIPHHAWFQYYASTRNPTHARPSSVEAIGHTLIPHTNMPDLANHNYDIHDFFDALKGGNLPAVSFLKAPAFQDGHAGYSDPLDEQHFVVSVINALQKSPEWSETAVIIEYDDSDGWYDHQMPPIVNPSFSAAVDTLNGPGVCNTSNGFQQGKTTPAAPLNGTFGQPEWGRCGYGTRMPLLVISPFAKRNHVDHTLTDQTSVLRFIEDNWLSGERIQTGGSFDTIAGSLNNMFDFDDRDEDHPRKLILDEATGVVVSASGGGDDRDHDHDRH</sequence>
<dbReference type="OrthoDB" id="9770871at2"/>
<keyword evidence="1" id="KW-0378">Hydrolase</keyword>
<dbReference type="RefSeq" id="WP_079537118.1">
    <property type="nucleotide sequence ID" value="NZ_LT670844.1"/>
</dbReference>
<keyword evidence="3" id="KW-0732">Signal</keyword>
<organism evidence="4 5">
    <name type="scientific">Bradyrhizobium lablabi</name>
    <dbReference type="NCBI Taxonomy" id="722472"/>
    <lineage>
        <taxon>Bacteria</taxon>
        <taxon>Pseudomonadati</taxon>
        <taxon>Pseudomonadota</taxon>
        <taxon>Alphaproteobacteria</taxon>
        <taxon>Hyphomicrobiales</taxon>
        <taxon>Nitrobacteraceae</taxon>
        <taxon>Bradyrhizobium</taxon>
    </lineage>
</organism>
<feature type="region of interest" description="Disordered" evidence="2">
    <location>
        <begin position="110"/>
        <end position="133"/>
    </location>
</feature>
<dbReference type="Pfam" id="PF04185">
    <property type="entry name" value="Phosphoesterase"/>
    <property type="match status" value="1"/>
</dbReference>
<name>A0A1M6KC96_9BRAD</name>
<feature type="signal peptide" evidence="3">
    <location>
        <begin position="1"/>
        <end position="24"/>
    </location>
</feature>
<dbReference type="GO" id="GO:0042578">
    <property type="term" value="F:phosphoric ester hydrolase activity"/>
    <property type="evidence" value="ECO:0007669"/>
    <property type="project" value="UniProtKB-ARBA"/>
</dbReference>
<evidence type="ECO:0000313" key="5">
    <source>
        <dbReference type="Proteomes" id="UP000189935"/>
    </source>
</evidence>
<proteinExistence type="predicted"/>
<dbReference type="PANTHER" id="PTHR31956">
    <property type="entry name" value="NON-SPECIFIC PHOSPHOLIPASE C4-RELATED"/>
    <property type="match status" value="1"/>
</dbReference>
<evidence type="ECO:0000313" key="4">
    <source>
        <dbReference type="EMBL" id="SHJ56477.1"/>
    </source>
</evidence>
<evidence type="ECO:0000256" key="1">
    <source>
        <dbReference type="ARBA" id="ARBA00022801"/>
    </source>
</evidence>
<accession>A0A1M6KC96</accession>
<dbReference type="PANTHER" id="PTHR31956:SF1">
    <property type="entry name" value="NON-SPECIFIC PHOSPHOLIPASE C1"/>
    <property type="match status" value="1"/>
</dbReference>
<evidence type="ECO:0000256" key="2">
    <source>
        <dbReference type="SAM" id="MobiDB-lite"/>
    </source>
</evidence>
<feature type="chain" id="PRO_5013382428" evidence="3">
    <location>
        <begin position="25"/>
        <end position="613"/>
    </location>
</feature>
<dbReference type="EMBL" id="LT670844">
    <property type="protein sequence ID" value="SHJ56477.1"/>
    <property type="molecule type" value="Genomic_DNA"/>
</dbReference>
<dbReference type="InterPro" id="IPR017850">
    <property type="entry name" value="Alkaline_phosphatase_core_sf"/>
</dbReference>